<keyword evidence="3" id="KW-1185">Reference proteome</keyword>
<dbReference type="EMBL" id="JBHTGL010000008">
    <property type="protein sequence ID" value="MFD0624979.1"/>
    <property type="molecule type" value="Genomic_DNA"/>
</dbReference>
<keyword evidence="1" id="KW-0732">Signal</keyword>
<evidence type="ECO:0000256" key="1">
    <source>
        <dbReference type="SAM" id="SignalP"/>
    </source>
</evidence>
<protein>
    <submittedName>
        <fullName evidence="2">Uncharacterized protein</fullName>
    </submittedName>
</protein>
<feature type="chain" id="PRO_5046518515" evidence="1">
    <location>
        <begin position="30"/>
        <end position="63"/>
    </location>
</feature>
<dbReference type="Proteomes" id="UP001596915">
    <property type="component" value="Unassembled WGS sequence"/>
</dbReference>
<evidence type="ECO:0000313" key="3">
    <source>
        <dbReference type="Proteomes" id="UP001596915"/>
    </source>
</evidence>
<reference evidence="3" key="1">
    <citation type="journal article" date="2019" name="Int. J. Syst. Evol. Microbiol.">
        <title>The Global Catalogue of Microorganisms (GCM) 10K type strain sequencing project: providing services to taxonomists for standard genome sequencing and annotation.</title>
        <authorList>
            <consortium name="The Broad Institute Genomics Platform"/>
            <consortium name="The Broad Institute Genome Sequencing Center for Infectious Disease"/>
            <person name="Wu L."/>
            <person name="Ma J."/>
        </authorList>
    </citation>
    <scope>NUCLEOTIDE SEQUENCE [LARGE SCALE GENOMIC DNA]</scope>
    <source>
        <strain evidence="3">JCM 12607</strain>
    </source>
</reference>
<gene>
    <name evidence="2" type="ORF">ACFQ2K_21720</name>
</gene>
<comment type="caution">
    <text evidence="2">The sequence shown here is derived from an EMBL/GenBank/DDBJ whole genome shotgun (WGS) entry which is preliminary data.</text>
</comment>
<name>A0ABW2WZ83_9ACTN</name>
<evidence type="ECO:0000313" key="2">
    <source>
        <dbReference type="EMBL" id="MFD0624979.1"/>
    </source>
</evidence>
<feature type="signal peptide" evidence="1">
    <location>
        <begin position="1"/>
        <end position="29"/>
    </location>
</feature>
<sequence>MNQNRFRALAVSVAAAAVFAPGVCGLAHAQGEAVSGLRSVVEQPTTGGPVVVMARAETKQWMW</sequence>
<proteinExistence type="predicted"/>
<organism evidence="2 3">
    <name type="scientific">Streptomyces sanglieri</name>
    <dbReference type="NCBI Taxonomy" id="193460"/>
    <lineage>
        <taxon>Bacteria</taxon>
        <taxon>Bacillati</taxon>
        <taxon>Actinomycetota</taxon>
        <taxon>Actinomycetes</taxon>
        <taxon>Kitasatosporales</taxon>
        <taxon>Streptomycetaceae</taxon>
        <taxon>Streptomyces</taxon>
    </lineage>
</organism>
<accession>A0ABW2WZ83</accession>